<sequence>MRAPILVGAALALGAAPLAQADEVAKRWSGSITAASQYVSRGFQQSWGQPALQGGVDYAAPQGWFVGSWASTVSPYFVEGGHAEWDTYAGYAGNKGELAYRAGLYYYRYPGARVSVTGTSYNYGELVLGLDWRGWSLAYSVTVTRDYFGFNSQTLGVGQRSHSRGSTYLDVMRRFDLSNGYELSVHYGWQRVNHFSDYSWQDARVALAKNFGGFDLGLAYARGWNSAGVYRHYGTGVADARGRMHVSNPIAGNWYFTVGHAF</sequence>
<dbReference type="InterPro" id="IPR010239">
    <property type="entry name" value="CHP02001"/>
</dbReference>
<dbReference type="EMBL" id="JADIKD010000007">
    <property type="protein sequence ID" value="MFK2916688.1"/>
    <property type="molecule type" value="Genomic_DNA"/>
</dbReference>
<protein>
    <recommendedName>
        <fullName evidence="4">Choline dehydrogenase</fullName>
    </recommendedName>
</protein>
<evidence type="ECO:0000313" key="3">
    <source>
        <dbReference type="Proteomes" id="UP001620408"/>
    </source>
</evidence>
<feature type="signal peptide" evidence="1">
    <location>
        <begin position="1"/>
        <end position="21"/>
    </location>
</feature>
<dbReference type="NCBIfam" id="TIGR02001">
    <property type="entry name" value="gcw_chp"/>
    <property type="match status" value="1"/>
</dbReference>
<name>A0ABW8K439_9GAMM</name>
<evidence type="ECO:0008006" key="4">
    <source>
        <dbReference type="Google" id="ProtNLM"/>
    </source>
</evidence>
<evidence type="ECO:0000256" key="1">
    <source>
        <dbReference type="SAM" id="SignalP"/>
    </source>
</evidence>
<feature type="chain" id="PRO_5045656350" description="Choline dehydrogenase" evidence="1">
    <location>
        <begin position="22"/>
        <end position="262"/>
    </location>
</feature>
<reference evidence="2 3" key="1">
    <citation type="submission" date="2020-10" db="EMBL/GenBank/DDBJ databases">
        <title>Phylogeny of dyella-like bacteria.</title>
        <authorList>
            <person name="Fu J."/>
        </authorList>
    </citation>
    <scope>NUCLEOTIDE SEQUENCE [LARGE SCALE GENOMIC DNA]</scope>
    <source>
        <strain evidence="2 3">BB4</strain>
    </source>
</reference>
<keyword evidence="3" id="KW-1185">Reference proteome</keyword>
<evidence type="ECO:0000313" key="2">
    <source>
        <dbReference type="EMBL" id="MFK2916688.1"/>
    </source>
</evidence>
<dbReference type="Proteomes" id="UP001620408">
    <property type="component" value="Unassembled WGS sequence"/>
</dbReference>
<gene>
    <name evidence="2" type="ORF">ISS97_05390</name>
</gene>
<proteinExistence type="predicted"/>
<comment type="caution">
    <text evidence="2">The sequence shown here is derived from an EMBL/GenBank/DDBJ whole genome shotgun (WGS) entry which is preliminary data.</text>
</comment>
<organism evidence="2 3">
    <name type="scientific">Dyella koreensis</name>
    <dbReference type="NCBI Taxonomy" id="311235"/>
    <lineage>
        <taxon>Bacteria</taxon>
        <taxon>Pseudomonadati</taxon>
        <taxon>Pseudomonadota</taxon>
        <taxon>Gammaproteobacteria</taxon>
        <taxon>Lysobacterales</taxon>
        <taxon>Rhodanobacteraceae</taxon>
        <taxon>Dyella</taxon>
    </lineage>
</organism>
<dbReference type="RefSeq" id="WP_379986070.1">
    <property type="nucleotide sequence ID" value="NZ_JADIKD010000007.1"/>
</dbReference>
<keyword evidence="1" id="KW-0732">Signal</keyword>
<accession>A0ABW8K439</accession>
<dbReference type="Pfam" id="PF09694">
    <property type="entry name" value="Gcw_chp"/>
    <property type="match status" value="1"/>
</dbReference>